<feature type="region of interest" description="Disordered" evidence="4">
    <location>
        <begin position="106"/>
        <end position="132"/>
    </location>
</feature>
<dbReference type="Pfam" id="PF00476">
    <property type="entry name" value="DNA_pol_A"/>
    <property type="match status" value="1"/>
</dbReference>
<evidence type="ECO:0000313" key="7">
    <source>
        <dbReference type="Proteomes" id="UP000546642"/>
    </source>
</evidence>
<dbReference type="RefSeq" id="WP_184073482.1">
    <property type="nucleotide sequence ID" value="NZ_JACHDS010000001.1"/>
</dbReference>
<accession>A0A7W9YEM8</accession>
<dbReference type="EC" id="2.7.7.7" evidence="1"/>
<feature type="compositionally biased region" description="Low complexity" evidence="4">
    <location>
        <begin position="454"/>
        <end position="463"/>
    </location>
</feature>
<proteinExistence type="predicted"/>
<dbReference type="PANTHER" id="PTHR10133">
    <property type="entry name" value="DNA POLYMERASE I"/>
    <property type="match status" value="1"/>
</dbReference>
<dbReference type="Proteomes" id="UP000546642">
    <property type="component" value="Unassembled WGS sequence"/>
</dbReference>
<evidence type="ECO:0000313" key="6">
    <source>
        <dbReference type="EMBL" id="MBB6170682.1"/>
    </source>
</evidence>
<dbReference type="Gene3D" id="3.30.70.370">
    <property type="match status" value="1"/>
</dbReference>
<name>A0A7W9YEM8_9ACTN</name>
<gene>
    <name evidence="6" type="ORF">HNR23_000742</name>
</gene>
<keyword evidence="6" id="KW-0548">Nucleotidyltransferase</keyword>
<evidence type="ECO:0000256" key="3">
    <source>
        <dbReference type="ARBA" id="ARBA00049244"/>
    </source>
</evidence>
<dbReference type="SUPFAM" id="SSF56672">
    <property type="entry name" value="DNA/RNA polymerases"/>
    <property type="match status" value="1"/>
</dbReference>
<dbReference type="EMBL" id="JACHDS010000001">
    <property type="protein sequence ID" value="MBB6170682.1"/>
    <property type="molecule type" value="Genomic_DNA"/>
</dbReference>
<dbReference type="GO" id="GO:0006302">
    <property type="term" value="P:double-strand break repair"/>
    <property type="evidence" value="ECO:0007669"/>
    <property type="project" value="TreeGrafter"/>
</dbReference>
<protein>
    <recommendedName>
        <fullName evidence="1">DNA-directed DNA polymerase</fullName>
        <ecNumber evidence="1">2.7.7.7</ecNumber>
    </recommendedName>
</protein>
<evidence type="ECO:0000259" key="5">
    <source>
        <dbReference type="SMART" id="SM00482"/>
    </source>
</evidence>
<keyword evidence="7" id="KW-1185">Reference proteome</keyword>
<keyword evidence="2" id="KW-0235">DNA replication</keyword>
<dbReference type="CDD" id="cd06444">
    <property type="entry name" value="DNA_pol_A"/>
    <property type="match status" value="1"/>
</dbReference>
<reference evidence="6 7" key="1">
    <citation type="submission" date="2020-08" db="EMBL/GenBank/DDBJ databases">
        <title>Sequencing the genomes of 1000 actinobacteria strains.</title>
        <authorList>
            <person name="Klenk H.-P."/>
        </authorList>
    </citation>
    <scope>NUCLEOTIDE SEQUENCE [LARGE SCALE GENOMIC DNA]</scope>
    <source>
        <strain evidence="6 7">DSM 46659</strain>
    </source>
</reference>
<dbReference type="InterPro" id="IPR002298">
    <property type="entry name" value="DNA_polymerase_A"/>
</dbReference>
<dbReference type="AlphaFoldDB" id="A0A7W9YEM8"/>
<feature type="domain" description="DNA-directed DNA polymerase family A palm" evidence="5">
    <location>
        <begin position="319"/>
        <end position="531"/>
    </location>
</feature>
<dbReference type="InterPro" id="IPR043502">
    <property type="entry name" value="DNA/RNA_pol_sf"/>
</dbReference>
<dbReference type="GO" id="GO:0006261">
    <property type="term" value="P:DNA-templated DNA replication"/>
    <property type="evidence" value="ECO:0007669"/>
    <property type="project" value="InterPro"/>
</dbReference>
<keyword evidence="6" id="KW-0808">Transferase</keyword>
<evidence type="ECO:0000256" key="2">
    <source>
        <dbReference type="ARBA" id="ARBA00022705"/>
    </source>
</evidence>
<dbReference type="NCBIfam" id="NF011538">
    <property type="entry name" value="PRK14975.1-1"/>
    <property type="match status" value="1"/>
</dbReference>
<evidence type="ECO:0000256" key="4">
    <source>
        <dbReference type="SAM" id="MobiDB-lite"/>
    </source>
</evidence>
<comment type="catalytic activity">
    <reaction evidence="3">
        <text>DNA(n) + a 2'-deoxyribonucleoside 5'-triphosphate = DNA(n+1) + diphosphate</text>
        <dbReference type="Rhea" id="RHEA:22508"/>
        <dbReference type="Rhea" id="RHEA-COMP:17339"/>
        <dbReference type="Rhea" id="RHEA-COMP:17340"/>
        <dbReference type="ChEBI" id="CHEBI:33019"/>
        <dbReference type="ChEBI" id="CHEBI:61560"/>
        <dbReference type="ChEBI" id="CHEBI:173112"/>
        <dbReference type="EC" id="2.7.7.7"/>
    </reaction>
</comment>
<comment type="caution">
    <text evidence="6">The sequence shown here is derived from an EMBL/GenBank/DDBJ whole genome shotgun (WGS) entry which is preliminary data.</text>
</comment>
<evidence type="ECO:0000256" key="1">
    <source>
        <dbReference type="ARBA" id="ARBA00012417"/>
    </source>
</evidence>
<organism evidence="6 7">
    <name type="scientific">Nocardiopsis mwathae</name>
    <dbReference type="NCBI Taxonomy" id="1472723"/>
    <lineage>
        <taxon>Bacteria</taxon>
        <taxon>Bacillati</taxon>
        <taxon>Actinomycetota</taxon>
        <taxon>Actinomycetes</taxon>
        <taxon>Streptosporangiales</taxon>
        <taxon>Nocardiopsidaceae</taxon>
        <taxon>Nocardiopsis</taxon>
    </lineage>
</organism>
<sequence>MRIAVVSDGRGGGRLRALGSATEAGGSLWRVGDLAGAIADYEEHTGGRARWVWASTEEFYPALMGHSLRISRCHDVALVESLLLAYHGRFGEPRSLGAAWARLHGREAPPDPQQRAGEGAEPPPALFEPDLSTLPPDVDRLTALIEVHADQQRRIAELPHPSRFALLCAVESAGALAAVEMAHAGVPWRADVHDAVLSEQLGPRPSGGTRPRVLADLAERISAEFGREVNPDSPAQLLKAFAGIGHPVESTRSWALERVDHAVVPLLLRYKELSRLHAANGWAWLDTWVSHGRFRPDYVVGGVVSGRWATRGGGALQIPKVVRRAVVADPDWTLVAADAGQLEPRILAAVSGDTALAAAAGTDDMYAPLAESFGGDRQRAKIAMLSAMYGQTGGDAAPLLRTMRRVYPRAMAYVDDAARAGEEGRLVRSWLGRTCPPPSRMWRRIVFGDAAPAEGGAETAPAADPRDGERQARSRGRFTRNFVIQATAAEWALVFMAAVRRHLTGLDTAHGVPQLVFFQHDELVLHVPRAIADSSVECLRAAADEARTLLFGATPVRFPLDIAVVECYADA</sequence>
<dbReference type="InterPro" id="IPR001098">
    <property type="entry name" value="DNA-dir_DNA_pol_A_palm_dom"/>
</dbReference>
<dbReference type="SMART" id="SM00482">
    <property type="entry name" value="POLAc"/>
    <property type="match status" value="1"/>
</dbReference>
<dbReference type="Gene3D" id="1.10.150.20">
    <property type="entry name" value="5' to 3' exonuclease, C-terminal subdomain"/>
    <property type="match status" value="1"/>
</dbReference>
<feature type="region of interest" description="Disordered" evidence="4">
    <location>
        <begin position="454"/>
        <end position="474"/>
    </location>
</feature>
<dbReference type="PANTHER" id="PTHR10133:SF27">
    <property type="entry name" value="DNA POLYMERASE NU"/>
    <property type="match status" value="1"/>
</dbReference>
<dbReference type="GO" id="GO:0003887">
    <property type="term" value="F:DNA-directed DNA polymerase activity"/>
    <property type="evidence" value="ECO:0007669"/>
    <property type="project" value="UniProtKB-EC"/>
</dbReference>
<dbReference type="GO" id="GO:0003677">
    <property type="term" value="F:DNA binding"/>
    <property type="evidence" value="ECO:0007669"/>
    <property type="project" value="InterPro"/>
</dbReference>